<sequence>MGVCHLIDFQVRSEVIDDEASTVYTAGAIVTVTVTLVTKRYENIIW</sequence>
<accession>A0A170UP46</accession>
<name>A0A170UP46_TRIIF</name>
<dbReference type="EMBL" id="GEMB01007379">
    <property type="protein sequence ID" value="JAR96000.1"/>
    <property type="molecule type" value="Transcribed_RNA"/>
</dbReference>
<protein>
    <submittedName>
        <fullName evidence="1">Translocation protein sec63-like protein</fullName>
    </submittedName>
</protein>
<proteinExistence type="predicted"/>
<reference evidence="1" key="2">
    <citation type="journal article" date="2017" name="J. Med. Entomol.">
        <title>Transcriptome Analysis of the Triatoma infestans (Hemiptera: Reduviidae) Integument.</title>
        <authorList>
            <person name="Calderon-Fernandez G.M."/>
            <person name="Moriconi D.E."/>
            <person name="Dulbecco A.B."/>
            <person name="Juarez M.P."/>
        </authorList>
    </citation>
    <scope>NUCLEOTIDE SEQUENCE</scope>
    <source>
        <strain evidence="1">Int1</strain>
        <tissue evidence="1">Integument</tissue>
    </source>
</reference>
<organism evidence="1">
    <name type="scientific">Triatoma infestans</name>
    <name type="common">Assassin bug</name>
    <dbReference type="NCBI Taxonomy" id="30076"/>
    <lineage>
        <taxon>Eukaryota</taxon>
        <taxon>Metazoa</taxon>
        <taxon>Ecdysozoa</taxon>
        <taxon>Arthropoda</taxon>
        <taxon>Hexapoda</taxon>
        <taxon>Insecta</taxon>
        <taxon>Pterygota</taxon>
        <taxon>Neoptera</taxon>
        <taxon>Paraneoptera</taxon>
        <taxon>Hemiptera</taxon>
        <taxon>Heteroptera</taxon>
        <taxon>Panheteroptera</taxon>
        <taxon>Cimicomorpha</taxon>
        <taxon>Reduviidae</taxon>
        <taxon>Triatominae</taxon>
        <taxon>Triatoma</taxon>
    </lineage>
</organism>
<reference evidence="1" key="1">
    <citation type="submission" date="2016-04" db="EMBL/GenBank/DDBJ databases">
        <authorList>
            <person name="Calderon-Fernandez G.M.Sr."/>
        </authorList>
    </citation>
    <scope>NUCLEOTIDE SEQUENCE</scope>
    <source>
        <strain evidence="1">Int1</strain>
        <tissue evidence="1">Integument</tissue>
    </source>
</reference>
<dbReference type="AlphaFoldDB" id="A0A170UP46"/>
<evidence type="ECO:0000313" key="1">
    <source>
        <dbReference type="EMBL" id="JAR96000.1"/>
    </source>
</evidence>